<reference evidence="9" key="1">
    <citation type="submission" date="2022-08" db="EMBL/GenBank/DDBJ databases">
        <title>Draft genome sequencing of Roseisolibacter agri AW1220.</title>
        <authorList>
            <person name="Tobiishi Y."/>
            <person name="Tonouchi A."/>
        </authorList>
    </citation>
    <scope>NUCLEOTIDE SEQUENCE</scope>
    <source>
        <strain evidence="9">AW1220</strain>
    </source>
</reference>
<dbReference type="SUPFAM" id="SSF55486">
    <property type="entry name" value="Metalloproteases ('zincins'), catalytic domain"/>
    <property type="match status" value="1"/>
</dbReference>
<proteinExistence type="predicted"/>
<organism evidence="9 10">
    <name type="scientific">Roseisolibacter agri</name>
    <dbReference type="NCBI Taxonomy" id="2014610"/>
    <lineage>
        <taxon>Bacteria</taxon>
        <taxon>Pseudomonadati</taxon>
        <taxon>Gemmatimonadota</taxon>
        <taxon>Gemmatimonadia</taxon>
        <taxon>Gemmatimonadales</taxon>
        <taxon>Gemmatimonadaceae</taxon>
        <taxon>Roseisolibacter</taxon>
    </lineage>
</organism>
<dbReference type="Proteomes" id="UP001161325">
    <property type="component" value="Unassembled WGS sequence"/>
</dbReference>
<keyword evidence="5" id="KW-0862">Zinc</keyword>
<keyword evidence="7" id="KW-0732">Signal</keyword>
<dbReference type="AlphaFoldDB" id="A0AA37Q4B7"/>
<dbReference type="GO" id="GO:0046872">
    <property type="term" value="F:metal ion binding"/>
    <property type="evidence" value="ECO:0007669"/>
    <property type="project" value="UniProtKB-KW"/>
</dbReference>
<dbReference type="PROSITE" id="PS51257">
    <property type="entry name" value="PROKAR_LIPOPROTEIN"/>
    <property type="match status" value="1"/>
</dbReference>
<evidence type="ECO:0000256" key="6">
    <source>
        <dbReference type="ARBA" id="ARBA00023049"/>
    </source>
</evidence>
<gene>
    <name evidence="9" type="ORF">rosag_28420</name>
</gene>
<dbReference type="Gene3D" id="2.60.40.1120">
    <property type="entry name" value="Carboxypeptidase-like, regulatory domain"/>
    <property type="match status" value="1"/>
</dbReference>
<evidence type="ECO:0000256" key="2">
    <source>
        <dbReference type="ARBA" id="ARBA00022670"/>
    </source>
</evidence>
<dbReference type="GO" id="GO:0007155">
    <property type="term" value="P:cell adhesion"/>
    <property type="evidence" value="ECO:0007669"/>
    <property type="project" value="InterPro"/>
</dbReference>
<evidence type="ECO:0000313" key="10">
    <source>
        <dbReference type="Proteomes" id="UP001161325"/>
    </source>
</evidence>
<keyword evidence="4" id="KW-0378">Hydrolase</keyword>
<evidence type="ECO:0000256" key="7">
    <source>
        <dbReference type="SAM" id="SignalP"/>
    </source>
</evidence>
<evidence type="ECO:0000313" key="9">
    <source>
        <dbReference type="EMBL" id="GLC26329.1"/>
    </source>
</evidence>
<keyword evidence="2" id="KW-0645">Protease</keyword>
<dbReference type="Gene3D" id="2.60.40.1080">
    <property type="match status" value="1"/>
</dbReference>
<feature type="domain" description="BIG2" evidence="8">
    <location>
        <begin position="283"/>
        <end position="363"/>
    </location>
</feature>
<keyword evidence="6" id="KW-0482">Metalloprotease</keyword>
<dbReference type="InterPro" id="IPR003343">
    <property type="entry name" value="Big_2"/>
</dbReference>
<dbReference type="Pfam" id="PF02368">
    <property type="entry name" value="Big_2"/>
    <property type="match status" value="1"/>
</dbReference>
<feature type="signal peptide" evidence="7">
    <location>
        <begin position="1"/>
        <end position="17"/>
    </location>
</feature>
<protein>
    <recommendedName>
        <fullName evidence="8">BIG2 domain-containing protein</fullName>
    </recommendedName>
</protein>
<comment type="cofactor">
    <cofactor evidence="1">
        <name>Zn(2+)</name>
        <dbReference type="ChEBI" id="CHEBI:29105"/>
    </cofactor>
</comment>
<evidence type="ECO:0000256" key="4">
    <source>
        <dbReference type="ARBA" id="ARBA00022801"/>
    </source>
</evidence>
<dbReference type="GO" id="GO:0006508">
    <property type="term" value="P:proteolysis"/>
    <property type="evidence" value="ECO:0007669"/>
    <property type="project" value="UniProtKB-KW"/>
</dbReference>
<evidence type="ECO:0000259" key="8">
    <source>
        <dbReference type="SMART" id="SM00635"/>
    </source>
</evidence>
<feature type="chain" id="PRO_5041218125" description="BIG2 domain-containing protein" evidence="7">
    <location>
        <begin position="18"/>
        <end position="740"/>
    </location>
</feature>
<dbReference type="SMART" id="SM00635">
    <property type="entry name" value="BID_2"/>
    <property type="match status" value="1"/>
</dbReference>
<dbReference type="RefSeq" id="WP_284350785.1">
    <property type="nucleotide sequence ID" value="NZ_BRXS01000004.1"/>
</dbReference>
<evidence type="ECO:0000256" key="5">
    <source>
        <dbReference type="ARBA" id="ARBA00022833"/>
    </source>
</evidence>
<dbReference type="GO" id="GO:0016020">
    <property type="term" value="C:membrane"/>
    <property type="evidence" value="ECO:0007669"/>
    <property type="project" value="InterPro"/>
</dbReference>
<evidence type="ECO:0000256" key="1">
    <source>
        <dbReference type="ARBA" id="ARBA00001947"/>
    </source>
</evidence>
<dbReference type="GO" id="GO:0004222">
    <property type="term" value="F:metalloendopeptidase activity"/>
    <property type="evidence" value="ECO:0007669"/>
    <property type="project" value="InterPro"/>
</dbReference>
<dbReference type="SUPFAM" id="SSF49373">
    <property type="entry name" value="Invasin/intimin cell-adhesion fragments"/>
    <property type="match status" value="3"/>
</dbReference>
<dbReference type="InterPro" id="IPR008964">
    <property type="entry name" value="Invasin/intimin_cell_adhesion"/>
</dbReference>
<name>A0AA37Q4B7_9BACT</name>
<accession>A0AA37Q4B7</accession>
<comment type="caution">
    <text evidence="9">The sequence shown here is derived from an EMBL/GenBank/DDBJ whole genome shotgun (WGS) entry which is preliminary data.</text>
</comment>
<dbReference type="EMBL" id="BRXS01000004">
    <property type="protein sequence ID" value="GLC26329.1"/>
    <property type="molecule type" value="Genomic_DNA"/>
</dbReference>
<dbReference type="Pfam" id="PF01457">
    <property type="entry name" value="Peptidase_M8"/>
    <property type="match status" value="1"/>
</dbReference>
<dbReference type="InterPro" id="IPR001577">
    <property type="entry name" value="Peptidase_M8"/>
</dbReference>
<keyword evidence="10" id="KW-1185">Reference proteome</keyword>
<sequence>MRARIAAALSLFTLVLAGCGADPTATGPSAVDAPTKVAVRIVAGDVQVGEGGKELAEPLRVQVLDQANRPVPNYVVNFRVVNGGGSVYAGAAMTDANGRAADYWTLGPVSADTQRVEVRAVDPATGARLVYATFRAVAVAANAPVPVGSDTLRIVLTWTRGPNDLDAVLEGPTVEGTRFEISSATFGNCNVQPFVCKDRDDTATPGTETITLVRQIAGTYKYHVLNYTNEIAIDPAATKVEVFSRGRLLRTIAPPPVTGRVWTVFEMSNGELTIPQTSTPSSGVASVTVTPSPSSMVVNATQRFAAELRDASGRVLEGRTVTWSSSASSVLTIDATGLARAVAAGTAEVTATSEGRTGTATVRVVAGGSRFLSIITENPTSTTVGARAVMRARVTDGTNPVPGATVQWIQEGFLPLTTTTDGSGEAGIVLPTDRAGTFSGRAQLMSGTTTERTATYAYTVNPASASNDRYGVDVRFVGSVPTSVRTAATLAAERIGRIITKGVGALTLAAQDMSSCGSWVPTPYSGPVNSHLMFVTARSIDGPGGTLAQAGPCLMSTTGLAVISSVEYDIADAGMPQSELNAIVLHEALHTVGVGTFDRWSNLLVGAGGSAPIFSGARANVSWRALGGSRFAFAGVPVESGGGEGTAGGHWSEDVLGVELMTGYHNSGRPTPLSQLTIAALEDLGYQVDMTAAEPFTLGGGLALDRLPDATPRRTNFEVLRRPRMIPDRTLGLPRLTRRG</sequence>
<evidence type="ECO:0000256" key="3">
    <source>
        <dbReference type="ARBA" id="ARBA00022723"/>
    </source>
</evidence>
<dbReference type="Gene3D" id="3.90.132.10">
    <property type="entry name" value="Leishmanolysin , domain 2"/>
    <property type="match status" value="1"/>
</dbReference>
<keyword evidence="3" id="KW-0479">Metal-binding</keyword>